<evidence type="ECO:0000313" key="4">
    <source>
        <dbReference type="Proteomes" id="UP001615550"/>
    </source>
</evidence>
<dbReference type="PANTHER" id="PTHR11782:SF83">
    <property type="entry name" value="GUANOSINE-DIPHOSPHATASE"/>
    <property type="match status" value="1"/>
</dbReference>
<dbReference type="Gene3D" id="3.30.420.40">
    <property type="match status" value="1"/>
</dbReference>
<evidence type="ECO:0000256" key="1">
    <source>
        <dbReference type="ARBA" id="ARBA00022801"/>
    </source>
</evidence>
<accession>A0ABW8D775</accession>
<dbReference type="EMBL" id="JBGORX010000001">
    <property type="protein sequence ID" value="MFJ1268037.1"/>
    <property type="molecule type" value="Genomic_DNA"/>
</dbReference>
<proteinExistence type="predicted"/>
<keyword evidence="2" id="KW-0732">Signal</keyword>
<comment type="caution">
    <text evidence="3">The sequence shown here is derived from an EMBL/GenBank/DDBJ whole genome shotgun (WGS) entry which is preliminary data.</text>
</comment>
<reference evidence="3 4" key="1">
    <citation type="submission" date="2024-08" db="EMBL/GenBank/DDBJ databases">
        <title>Draft Genome Sequence of Legionella lytica strain DSB2004, Isolated From a Fire Sprinkler System.</title>
        <authorList>
            <person name="Everhart A.D."/>
            <person name="Kidane D.T."/>
            <person name="Farone A.L."/>
            <person name="Farone M.B."/>
        </authorList>
    </citation>
    <scope>NUCLEOTIDE SEQUENCE [LARGE SCALE GENOMIC DNA]</scope>
    <source>
        <strain evidence="3 4">DSB2004</strain>
    </source>
</reference>
<evidence type="ECO:0000313" key="3">
    <source>
        <dbReference type="EMBL" id="MFJ1268037.1"/>
    </source>
</evidence>
<dbReference type="Pfam" id="PF01150">
    <property type="entry name" value="GDA1_CD39"/>
    <property type="match status" value="2"/>
</dbReference>
<gene>
    <name evidence="3" type="ORF">ACD661_05670</name>
</gene>
<dbReference type="Proteomes" id="UP001615550">
    <property type="component" value="Unassembled WGS sequence"/>
</dbReference>
<feature type="signal peptide" evidence="2">
    <location>
        <begin position="1"/>
        <end position="20"/>
    </location>
</feature>
<protein>
    <submittedName>
        <fullName evidence="3">Multidrug DMT transporter permease</fullName>
    </submittedName>
</protein>
<dbReference type="Gene3D" id="3.30.420.150">
    <property type="entry name" value="Exopolyphosphatase. Domain 2"/>
    <property type="match status" value="1"/>
</dbReference>
<dbReference type="PANTHER" id="PTHR11782">
    <property type="entry name" value="ADENOSINE/GUANOSINE DIPHOSPHATASE"/>
    <property type="match status" value="1"/>
</dbReference>
<keyword evidence="1" id="KW-0378">Hydrolase</keyword>
<keyword evidence="4" id="KW-1185">Reference proteome</keyword>
<dbReference type="InterPro" id="IPR000407">
    <property type="entry name" value="GDA1_CD39_NTPase"/>
</dbReference>
<evidence type="ECO:0000256" key="2">
    <source>
        <dbReference type="SAM" id="SignalP"/>
    </source>
</evidence>
<name>A0ABW8D775_9GAMM</name>
<sequence>MLRFFIFISCFFIISTTVSAEKNPCKDHQCIAVIDAGSTGSRLHVFTYDKDKTNTPTNITEVWAKKISPGLATIETNQNTIDSYMTILFAGAPTQQMPVYFYATAGMRLVPQAKQRVYYQNIRNWFNQNGNWQLMGAKTITGDDEALYDWLSVNYHLKTLQSASTESVGVLDIGGASTQIAFPVPSEATQQKGTFIELNLYGQHITLFVHSFLGLGQNEMAHQLLDSSSCFSDSYPLPSGGLGAGNAPECAQEIESLINGVHKANQIIQPLLNNQPTRSWYAIGGIANLAESKPFQFPGGQLTTQDFLQQANDLACHQPWDSLSSTYPDNDYLDSYCLLPAFYYALMVHGYGFSPTQTVNYVPSAQNIDWTIGVVLHH</sequence>
<feature type="chain" id="PRO_5046834916" evidence="2">
    <location>
        <begin position="21"/>
        <end position="378"/>
    </location>
</feature>
<dbReference type="RefSeq" id="WP_400186860.1">
    <property type="nucleotide sequence ID" value="NZ_JBGORX010000001.1"/>
</dbReference>
<organism evidence="3 4">
    <name type="scientific">Legionella lytica</name>
    <dbReference type="NCBI Taxonomy" id="96232"/>
    <lineage>
        <taxon>Bacteria</taxon>
        <taxon>Pseudomonadati</taxon>
        <taxon>Pseudomonadota</taxon>
        <taxon>Gammaproteobacteria</taxon>
        <taxon>Legionellales</taxon>
        <taxon>Legionellaceae</taxon>
        <taxon>Legionella</taxon>
    </lineage>
</organism>